<feature type="compositionally biased region" description="Low complexity" evidence="1">
    <location>
        <begin position="25"/>
        <end position="54"/>
    </location>
</feature>
<dbReference type="AlphaFoldDB" id="A0A5C3NS04"/>
<protein>
    <submittedName>
        <fullName evidence="2">Uncharacterized protein</fullName>
    </submittedName>
</protein>
<accession>A0A5C3NS04</accession>
<dbReference type="Proteomes" id="UP000308197">
    <property type="component" value="Unassembled WGS sequence"/>
</dbReference>
<feature type="compositionally biased region" description="Pro residues" evidence="1">
    <location>
        <begin position="76"/>
        <end position="85"/>
    </location>
</feature>
<feature type="non-terminal residue" evidence="2">
    <location>
        <position position="154"/>
    </location>
</feature>
<dbReference type="InParanoid" id="A0A5C3NS04"/>
<reference evidence="2 3" key="1">
    <citation type="journal article" date="2019" name="Nat. Ecol. Evol.">
        <title>Megaphylogeny resolves global patterns of mushroom evolution.</title>
        <authorList>
            <person name="Varga T."/>
            <person name="Krizsan K."/>
            <person name="Foldi C."/>
            <person name="Dima B."/>
            <person name="Sanchez-Garcia M."/>
            <person name="Sanchez-Ramirez S."/>
            <person name="Szollosi G.J."/>
            <person name="Szarkandi J.G."/>
            <person name="Papp V."/>
            <person name="Albert L."/>
            <person name="Andreopoulos W."/>
            <person name="Angelini C."/>
            <person name="Antonin V."/>
            <person name="Barry K.W."/>
            <person name="Bougher N.L."/>
            <person name="Buchanan P."/>
            <person name="Buyck B."/>
            <person name="Bense V."/>
            <person name="Catcheside P."/>
            <person name="Chovatia M."/>
            <person name="Cooper J."/>
            <person name="Damon W."/>
            <person name="Desjardin D."/>
            <person name="Finy P."/>
            <person name="Geml J."/>
            <person name="Haridas S."/>
            <person name="Hughes K."/>
            <person name="Justo A."/>
            <person name="Karasinski D."/>
            <person name="Kautmanova I."/>
            <person name="Kiss B."/>
            <person name="Kocsube S."/>
            <person name="Kotiranta H."/>
            <person name="LaButti K.M."/>
            <person name="Lechner B.E."/>
            <person name="Liimatainen K."/>
            <person name="Lipzen A."/>
            <person name="Lukacs Z."/>
            <person name="Mihaltcheva S."/>
            <person name="Morgado L.N."/>
            <person name="Niskanen T."/>
            <person name="Noordeloos M.E."/>
            <person name="Ohm R.A."/>
            <person name="Ortiz-Santana B."/>
            <person name="Ovrebo C."/>
            <person name="Racz N."/>
            <person name="Riley R."/>
            <person name="Savchenko A."/>
            <person name="Shiryaev A."/>
            <person name="Soop K."/>
            <person name="Spirin V."/>
            <person name="Szebenyi C."/>
            <person name="Tomsovsky M."/>
            <person name="Tulloss R.E."/>
            <person name="Uehling J."/>
            <person name="Grigoriev I.V."/>
            <person name="Vagvolgyi C."/>
            <person name="Papp T."/>
            <person name="Martin F.M."/>
            <person name="Miettinen O."/>
            <person name="Hibbett D.S."/>
            <person name="Nagy L.G."/>
        </authorList>
    </citation>
    <scope>NUCLEOTIDE SEQUENCE [LARGE SCALE GENOMIC DNA]</scope>
    <source>
        <strain evidence="2 3">HHB13444</strain>
    </source>
</reference>
<feature type="compositionally biased region" description="Pro residues" evidence="1">
    <location>
        <begin position="98"/>
        <end position="107"/>
    </location>
</feature>
<dbReference type="EMBL" id="ML211844">
    <property type="protein sequence ID" value="TFK80115.1"/>
    <property type="molecule type" value="Genomic_DNA"/>
</dbReference>
<keyword evidence="3" id="KW-1185">Reference proteome</keyword>
<evidence type="ECO:0000313" key="3">
    <source>
        <dbReference type="Proteomes" id="UP000308197"/>
    </source>
</evidence>
<gene>
    <name evidence="2" type="ORF">K466DRAFT_605603</name>
</gene>
<organism evidence="2 3">
    <name type="scientific">Polyporus arcularius HHB13444</name>
    <dbReference type="NCBI Taxonomy" id="1314778"/>
    <lineage>
        <taxon>Eukaryota</taxon>
        <taxon>Fungi</taxon>
        <taxon>Dikarya</taxon>
        <taxon>Basidiomycota</taxon>
        <taxon>Agaricomycotina</taxon>
        <taxon>Agaricomycetes</taxon>
        <taxon>Polyporales</taxon>
        <taxon>Polyporaceae</taxon>
        <taxon>Polyporus</taxon>
    </lineage>
</organism>
<proteinExistence type="predicted"/>
<evidence type="ECO:0000313" key="2">
    <source>
        <dbReference type="EMBL" id="TFK80115.1"/>
    </source>
</evidence>
<feature type="region of interest" description="Disordered" evidence="1">
    <location>
        <begin position="1"/>
        <end position="154"/>
    </location>
</feature>
<feature type="compositionally biased region" description="Pro residues" evidence="1">
    <location>
        <begin position="142"/>
        <end position="154"/>
    </location>
</feature>
<name>A0A5C3NS04_9APHY</name>
<evidence type="ECO:0000256" key="1">
    <source>
        <dbReference type="SAM" id="MobiDB-lite"/>
    </source>
</evidence>
<sequence>MDTSISCNHHVPMKRPRSGSLEELSVQSSARRVRVVSPQLSSSSSHDSVTGSPVDVATPPICMPLPVGENLDSPNASPPTPPIRMPQPVGENLDSPNATPPTPPIRMPFPIGEAFCSPNGSPPSTPIRMPLPVGENLDSPNASPPTPPIRMPQP</sequence>